<dbReference type="InterPro" id="IPR018171">
    <property type="entry name" value="Pept_tRNA_hydro_CS"/>
</dbReference>
<comment type="function">
    <text evidence="7">Catalyzes the release of premature peptidyl moieties from peptidyl-tRNA molecules trapped in stalled 50S ribosomal subunits, and thus maintains levels of free tRNAs and 50S ribosomes.</text>
</comment>
<dbReference type="NCBIfam" id="TIGR00447">
    <property type="entry name" value="pth"/>
    <property type="match status" value="1"/>
</dbReference>
<dbReference type="Gene3D" id="3.40.50.1470">
    <property type="entry name" value="Peptidyl-tRNA hydrolase"/>
    <property type="match status" value="1"/>
</dbReference>
<protein>
    <recommendedName>
        <fullName evidence="6 7">Peptidyl-tRNA hydrolase</fullName>
        <shortName evidence="7">Pth</shortName>
        <ecNumber evidence="1 7">3.1.1.29</ecNumber>
    </recommendedName>
</protein>
<dbReference type="CDD" id="cd00462">
    <property type="entry name" value="PTH"/>
    <property type="match status" value="1"/>
</dbReference>
<feature type="site" description="Discriminates between blocked and unblocked aminoacyl-tRNA" evidence="7">
    <location>
        <position position="12"/>
    </location>
</feature>
<comment type="subunit">
    <text evidence="7">Monomer.</text>
</comment>
<feature type="binding site" evidence="7">
    <location>
        <position position="70"/>
    </location>
    <ligand>
        <name>tRNA</name>
        <dbReference type="ChEBI" id="CHEBI:17843"/>
    </ligand>
</feature>
<dbReference type="PANTHER" id="PTHR17224">
    <property type="entry name" value="PEPTIDYL-TRNA HYDROLASE"/>
    <property type="match status" value="1"/>
</dbReference>
<dbReference type="GO" id="GO:0072344">
    <property type="term" value="P:rescue of stalled ribosome"/>
    <property type="evidence" value="ECO:0007669"/>
    <property type="project" value="UniProtKB-UniRule"/>
</dbReference>
<feature type="active site" description="Proton acceptor" evidence="7">
    <location>
        <position position="22"/>
    </location>
</feature>
<name>A0A7X0BXD2_9PSED</name>
<gene>
    <name evidence="7" type="primary">pth</name>
    <name evidence="10" type="ORF">HNP49_003439</name>
</gene>
<feature type="binding site" evidence="7">
    <location>
        <position position="68"/>
    </location>
    <ligand>
        <name>tRNA</name>
        <dbReference type="ChEBI" id="CHEBI:17843"/>
    </ligand>
</feature>
<feature type="binding site" evidence="7">
    <location>
        <position position="116"/>
    </location>
    <ligand>
        <name>tRNA</name>
        <dbReference type="ChEBI" id="CHEBI:17843"/>
    </ligand>
</feature>
<evidence type="ECO:0000256" key="1">
    <source>
        <dbReference type="ARBA" id="ARBA00013260"/>
    </source>
</evidence>
<dbReference type="InterPro" id="IPR001328">
    <property type="entry name" value="Pept_tRNA_hydro"/>
</dbReference>
<dbReference type="PANTHER" id="PTHR17224:SF1">
    <property type="entry name" value="PEPTIDYL-TRNA HYDROLASE"/>
    <property type="match status" value="1"/>
</dbReference>
<dbReference type="GO" id="GO:0006515">
    <property type="term" value="P:protein quality control for misfolded or incompletely synthesized proteins"/>
    <property type="evidence" value="ECO:0007669"/>
    <property type="project" value="UniProtKB-UniRule"/>
</dbReference>
<keyword evidence="11" id="KW-1185">Reference proteome</keyword>
<evidence type="ECO:0000256" key="8">
    <source>
        <dbReference type="RuleBase" id="RU000673"/>
    </source>
</evidence>
<organism evidence="10 11">
    <name type="scientific">Pseudomonas fluvialis</name>
    <dbReference type="NCBI Taxonomy" id="1793966"/>
    <lineage>
        <taxon>Bacteria</taxon>
        <taxon>Pseudomonadati</taxon>
        <taxon>Pseudomonadota</taxon>
        <taxon>Gammaproteobacteria</taxon>
        <taxon>Pseudomonadales</taxon>
        <taxon>Pseudomonadaceae</taxon>
        <taxon>Pseudomonas</taxon>
    </lineage>
</organism>
<evidence type="ECO:0000256" key="4">
    <source>
        <dbReference type="ARBA" id="ARBA00022884"/>
    </source>
</evidence>
<dbReference type="RefSeq" id="WP_184685321.1">
    <property type="nucleotide sequence ID" value="NZ_JACHLL010000007.1"/>
</dbReference>
<evidence type="ECO:0000256" key="3">
    <source>
        <dbReference type="ARBA" id="ARBA00022801"/>
    </source>
</evidence>
<dbReference type="GO" id="GO:0005737">
    <property type="term" value="C:cytoplasm"/>
    <property type="evidence" value="ECO:0007669"/>
    <property type="project" value="UniProtKB-SubCell"/>
</dbReference>
<evidence type="ECO:0000256" key="5">
    <source>
        <dbReference type="ARBA" id="ARBA00038063"/>
    </source>
</evidence>
<reference evidence="10 11" key="1">
    <citation type="submission" date="2020-08" db="EMBL/GenBank/DDBJ databases">
        <title>Functional genomics of gut bacteria from endangered species of beetles.</title>
        <authorList>
            <person name="Carlos-Shanley C."/>
        </authorList>
    </citation>
    <scope>NUCLEOTIDE SEQUENCE [LARGE SCALE GENOMIC DNA]</scope>
    <source>
        <strain evidence="10 11">S00202</strain>
    </source>
</reference>
<sequence>MTAIQLIVGLGNPGPEYDQTRHNAGALFVERVAAQMGTALSADRKYFGLTGKFSHQGRDVRLLIPTTYMNRSGQAVAALANFFRITPDAILVAHDELDMPPGVAKLKQGGGHGGHNGLRDIIAQLGNQNNFHRLRLGIGHPGHSSQVSGYVLGRAPRSEQDLLDASIDFALGVLPDVLAGNMTKAMQTLHSQKATS</sequence>
<dbReference type="GO" id="GO:0004045">
    <property type="term" value="F:peptidyl-tRNA hydrolase activity"/>
    <property type="evidence" value="ECO:0007669"/>
    <property type="project" value="UniProtKB-UniRule"/>
</dbReference>
<dbReference type="SUPFAM" id="SSF53178">
    <property type="entry name" value="Peptidyl-tRNA hydrolase-like"/>
    <property type="match status" value="1"/>
</dbReference>
<keyword evidence="2 7" id="KW-0820">tRNA-binding</keyword>
<comment type="function">
    <text evidence="7">Hydrolyzes ribosome-free peptidyl-tRNAs (with 1 or more amino acids incorporated), which drop off the ribosome during protein synthesis, or as a result of ribosome stalling.</text>
</comment>
<dbReference type="PROSITE" id="PS01196">
    <property type="entry name" value="PEPT_TRNA_HYDROL_2"/>
    <property type="match status" value="1"/>
</dbReference>
<evidence type="ECO:0000256" key="7">
    <source>
        <dbReference type="HAMAP-Rule" id="MF_00083"/>
    </source>
</evidence>
<dbReference type="FunFam" id="3.40.50.1470:FF:000001">
    <property type="entry name" value="Peptidyl-tRNA hydrolase"/>
    <property type="match status" value="1"/>
</dbReference>
<keyword evidence="7" id="KW-0963">Cytoplasm</keyword>
<comment type="catalytic activity">
    <reaction evidence="7 8">
        <text>an N-acyl-L-alpha-aminoacyl-tRNA + H2O = an N-acyl-L-amino acid + a tRNA + H(+)</text>
        <dbReference type="Rhea" id="RHEA:54448"/>
        <dbReference type="Rhea" id="RHEA-COMP:10123"/>
        <dbReference type="Rhea" id="RHEA-COMP:13883"/>
        <dbReference type="ChEBI" id="CHEBI:15377"/>
        <dbReference type="ChEBI" id="CHEBI:15378"/>
        <dbReference type="ChEBI" id="CHEBI:59874"/>
        <dbReference type="ChEBI" id="CHEBI:78442"/>
        <dbReference type="ChEBI" id="CHEBI:138191"/>
        <dbReference type="EC" id="3.1.1.29"/>
    </reaction>
</comment>
<evidence type="ECO:0000313" key="11">
    <source>
        <dbReference type="Proteomes" id="UP000557193"/>
    </source>
</evidence>
<comment type="caution">
    <text evidence="10">The sequence shown here is derived from an EMBL/GenBank/DDBJ whole genome shotgun (WGS) entry which is preliminary data.</text>
</comment>
<dbReference type="EMBL" id="JACHLL010000007">
    <property type="protein sequence ID" value="MBB6343241.1"/>
    <property type="molecule type" value="Genomic_DNA"/>
</dbReference>
<dbReference type="Pfam" id="PF01195">
    <property type="entry name" value="Pept_tRNA_hydro"/>
    <property type="match status" value="1"/>
</dbReference>
<evidence type="ECO:0000313" key="10">
    <source>
        <dbReference type="EMBL" id="MBB6343241.1"/>
    </source>
</evidence>
<comment type="similarity">
    <text evidence="5 7 9">Belongs to the PTH family.</text>
</comment>
<dbReference type="HAMAP" id="MF_00083">
    <property type="entry name" value="Pept_tRNA_hydro_bact"/>
    <property type="match status" value="1"/>
</dbReference>
<dbReference type="EC" id="3.1.1.29" evidence="1 7"/>
<dbReference type="AlphaFoldDB" id="A0A7X0BXD2"/>
<dbReference type="PROSITE" id="PS01195">
    <property type="entry name" value="PEPT_TRNA_HYDROL_1"/>
    <property type="match status" value="1"/>
</dbReference>
<proteinExistence type="inferred from homology"/>
<dbReference type="Proteomes" id="UP000557193">
    <property type="component" value="Unassembled WGS sequence"/>
</dbReference>
<comment type="subcellular location">
    <subcellularLocation>
        <location evidence="7">Cytoplasm</location>
    </subcellularLocation>
</comment>
<keyword evidence="3 7" id="KW-0378">Hydrolase</keyword>
<evidence type="ECO:0000256" key="9">
    <source>
        <dbReference type="RuleBase" id="RU004320"/>
    </source>
</evidence>
<evidence type="ECO:0000256" key="2">
    <source>
        <dbReference type="ARBA" id="ARBA00022555"/>
    </source>
</evidence>
<dbReference type="GO" id="GO:0000049">
    <property type="term" value="F:tRNA binding"/>
    <property type="evidence" value="ECO:0007669"/>
    <property type="project" value="UniProtKB-UniRule"/>
</dbReference>
<feature type="site" description="Stabilizes the basic form of H active site to accept a proton" evidence="7">
    <location>
        <position position="95"/>
    </location>
</feature>
<accession>A0A7X0BXD2</accession>
<keyword evidence="4 7" id="KW-0694">RNA-binding</keyword>
<dbReference type="InterPro" id="IPR036416">
    <property type="entry name" value="Pept_tRNA_hydro_sf"/>
</dbReference>
<feature type="binding site" evidence="7">
    <location>
        <position position="17"/>
    </location>
    <ligand>
        <name>tRNA</name>
        <dbReference type="ChEBI" id="CHEBI:17843"/>
    </ligand>
</feature>
<evidence type="ECO:0000256" key="6">
    <source>
        <dbReference type="ARBA" id="ARBA00050038"/>
    </source>
</evidence>